<name>A0A8H3ZUI1_9PEZI</name>
<dbReference type="Proteomes" id="UP000434172">
    <property type="component" value="Unassembled WGS sequence"/>
</dbReference>
<keyword evidence="3" id="KW-1185">Reference proteome</keyword>
<dbReference type="EMBL" id="WOWK01000047">
    <property type="protein sequence ID" value="KAF0324010.1"/>
    <property type="molecule type" value="Genomic_DNA"/>
</dbReference>
<evidence type="ECO:0000313" key="2">
    <source>
        <dbReference type="EMBL" id="KAF0324010.1"/>
    </source>
</evidence>
<reference evidence="2 3" key="1">
    <citation type="submission" date="2019-12" db="EMBL/GenBank/DDBJ databases">
        <title>A genome sequence resource for the geographically widespread anthracnose pathogen Colletotrichum asianum.</title>
        <authorList>
            <person name="Meng Y."/>
        </authorList>
    </citation>
    <scope>NUCLEOTIDE SEQUENCE [LARGE SCALE GENOMIC DNA]</scope>
    <source>
        <strain evidence="2 3">ICMP 18580</strain>
    </source>
</reference>
<evidence type="ECO:0000313" key="3">
    <source>
        <dbReference type="Proteomes" id="UP000434172"/>
    </source>
</evidence>
<feature type="compositionally biased region" description="Basic and acidic residues" evidence="1">
    <location>
        <begin position="135"/>
        <end position="146"/>
    </location>
</feature>
<comment type="caution">
    <text evidence="2">The sequence shown here is derived from an EMBL/GenBank/DDBJ whole genome shotgun (WGS) entry which is preliminary data.</text>
</comment>
<feature type="region of interest" description="Disordered" evidence="1">
    <location>
        <begin position="112"/>
        <end position="146"/>
    </location>
</feature>
<gene>
    <name evidence="2" type="ORF">GQ607_008715</name>
</gene>
<proteinExistence type="predicted"/>
<feature type="compositionally biased region" description="Basic residues" evidence="1">
    <location>
        <begin position="125"/>
        <end position="134"/>
    </location>
</feature>
<organism evidence="2 3">
    <name type="scientific">Colletotrichum asianum</name>
    <dbReference type="NCBI Taxonomy" id="702518"/>
    <lineage>
        <taxon>Eukaryota</taxon>
        <taxon>Fungi</taxon>
        <taxon>Dikarya</taxon>
        <taxon>Ascomycota</taxon>
        <taxon>Pezizomycotina</taxon>
        <taxon>Sordariomycetes</taxon>
        <taxon>Hypocreomycetidae</taxon>
        <taxon>Glomerellales</taxon>
        <taxon>Glomerellaceae</taxon>
        <taxon>Colletotrichum</taxon>
        <taxon>Colletotrichum gloeosporioides species complex</taxon>
    </lineage>
</organism>
<evidence type="ECO:0000256" key="1">
    <source>
        <dbReference type="SAM" id="MobiDB-lite"/>
    </source>
</evidence>
<sequence length="273" mass="31216">MPWLSWDSWSMVQRCASESYRHFSRMRHGRTFHVKRTMPLETFSTSQFDAAAAAKRLHLDWLCRLLVPTTSFFPLCCCHVVSLLRGSAVARHASPARFRRPLTMRVSTRPNRPRLRLRPCPPTPRPRHTVKMAPRKPDDDGTLHGRTRDTGRCWRANAGVSPISYLLLRYSFRPLFHRLLRPLHSAPWLPFFNDTAPRHALHFRCTLEIGIPPNFSGPLSTDARSEAGKPRAPRSDMTAVVPRVIRWTCCIPSADARECSKMMVTVTPLSSLT</sequence>
<protein>
    <submittedName>
        <fullName evidence="2">Uncharacterized protein</fullName>
    </submittedName>
</protein>
<dbReference type="AlphaFoldDB" id="A0A8H3ZUI1"/>
<accession>A0A8H3ZUI1</accession>